<gene>
    <name evidence="6" type="ordered locus">Rahaq_2654</name>
</gene>
<reference evidence="7" key="1">
    <citation type="submission" date="2011-01" db="EMBL/GenBank/DDBJ databases">
        <title>Complete sequence of chromosome of Rahnella sp. Y9602.</title>
        <authorList>
            <consortium name="US DOE Joint Genome Institute"/>
            <person name="Lucas S."/>
            <person name="Copeland A."/>
            <person name="Lapidus A."/>
            <person name="Cheng J.-F."/>
            <person name="Goodwin L."/>
            <person name="Pitluck S."/>
            <person name="Lu M."/>
            <person name="Detter J.C."/>
            <person name="Han C."/>
            <person name="Tapia R."/>
            <person name="Land M."/>
            <person name="Hauser L."/>
            <person name="Kyrpides N."/>
            <person name="Ivanova N."/>
            <person name="Ovchinnikova G."/>
            <person name="Pagani I."/>
            <person name="Sobecky P.A."/>
            <person name="Martinez R.J."/>
            <person name="Woyke T."/>
        </authorList>
    </citation>
    <scope>NUCLEOTIDE SEQUENCE [LARGE SCALE GENOMIC DNA]</scope>
    <source>
        <strain evidence="7">Y9602</strain>
    </source>
</reference>
<feature type="chain" id="PRO_5002609025" evidence="4">
    <location>
        <begin position="31"/>
        <end position="514"/>
    </location>
</feature>
<name>A0A0H3FAV9_RAHSY</name>
<dbReference type="OrthoDB" id="9801912at2"/>
<reference evidence="6 7" key="2">
    <citation type="journal article" date="2012" name="J. Bacteriol.">
        <title>Complete Genome Sequence of Rahnella sp. Strain Y9602, a Gammaproteobacterium Isolate from Metal- and Radionuclide-Contaminated Soil.</title>
        <authorList>
            <person name="Martinez R.J."/>
            <person name="Bruce D."/>
            <person name="Detter C."/>
            <person name="Goodwin L.A."/>
            <person name="Han J."/>
            <person name="Han C.S."/>
            <person name="Held B."/>
            <person name="Land M.L."/>
            <person name="Mikhailova N."/>
            <person name="Nolan M."/>
            <person name="Pennacchio L."/>
            <person name="Pitluck S."/>
            <person name="Tapia R."/>
            <person name="Woyke T."/>
            <person name="Sobecky P.A."/>
        </authorList>
    </citation>
    <scope>NUCLEOTIDE SEQUENCE [LARGE SCALE GENOMIC DNA]</scope>
    <source>
        <strain evidence="6 7">Y9602</strain>
    </source>
</reference>
<accession>A0A0H3FAV9</accession>
<dbReference type="HOGENOM" id="CLU_017028_7_0_6"/>
<dbReference type="RefSeq" id="WP_013575960.1">
    <property type="nucleotide sequence ID" value="NC_015061.1"/>
</dbReference>
<keyword evidence="3 4" id="KW-0732">Signal</keyword>
<dbReference type="KEGG" id="rah:Rahaq_2654"/>
<protein>
    <submittedName>
        <fullName evidence="6">Extracellular solute-binding protein family 5</fullName>
    </submittedName>
</protein>
<feature type="domain" description="Solute-binding protein family 5" evidence="5">
    <location>
        <begin position="73"/>
        <end position="429"/>
    </location>
</feature>
<dbReference type="GO" id="GO:0043190">
    <property type="term" value="C:ATP-binding cassette (ABC) transporter complex"/>
    <property type="evidence" value="ECO:0007669"/>
    <property type="project" value="InterPro"/>
</dbReference>
<dbReference type="GO" id="GO:1904680">
    <property type="term" value="F:peptide transmembrane transporter activity"/>
    <property type="evidence" value="ECO:0007669"/>
    <property type="project" value="TreeGrafter"/>
</dbReference>
<comment type="similarity">
    <text evidence="1">Belongs to the bacterial solute-binding protein 5 family.</text>
</comment>
<dbReference type="InterPro" id="IPR000914">
    <property type="entry name" value="SBP_5_dom"/>
</dbReference>
<dbReference type="InterPro" id="IPR039424">
    <property type="entry name" value="SBP_5"/>
</dbReference>
<dbReference type="Gene3D" id="3.10.105.10">
    <property type="entry name" value="Dipeptide-binding Protein, Domain 3"/>
    <property type="match status" value="1"/>
</dbReference>
<dbReference type="Pfam" id="PF00496">
    <property type="entry name" value="SBP_bac_5"/>
    <property type="match status" value="1"/>
</dbReference>
<evidence type="ECO:0000256" key="1">
    <source>
        <dbReference type="ARBA" id="ARBA00005695"/>
    </source>
</evidence>
<keyword evidence="2" id="KW-0813">Transport</keyword>
<evidence type="ECO:0000256" key="2">
    <source>
        <dbReference type="ARBA" id="ARBA00022448"/>
    </source>
</evidence>
<dbReference type="SUPFAM" id="SSF53850">
    <property type="entry name" value="Periplasmic binding protein-like II"/>
    <property type="match status" value="1"/>
</dbReference>
<dbReference type="PIRSF" id="PIRSF002741">
    <property type="entry name" value="MppA"/>
    <property type="match status" value="1"/>
</dbReference>
<dbReference type="InterPro" id="IPR030678">
    <property type="entry name" value="Peptide/Ni-bd"/>
</dbReference>
<dbReference type="Proteomes" id="UP000007257">
    <property type="component" value="Chromosome"/>
</dbReference>
<sequence length="514" mass="55510" precursor="true">MKITRYIRRPLPLTLLSSALLAAFSLPVFAATLNVMQNEAPRSMDPGNQTATFTGTVLDPMYEGLLRMSPQLKPEAALATSWSSDESGLVWTFKLRSGVTFHDGTPFNADAVVANFARHLDTKRGLAASGRLRTFLDSVTKTDDSTVVFKLKKPYPAFLNLLTTGACLMVSPAADKTGTLDSKAVGTGPYKMVQYKTGEFVLEEKYPGYWGDKAAGPDDIKWTWSAEPSVMNMALQAGETDVINPVPPQFARVLKNNPKFSLHESPGAAVFWVALNTDLKPLSDVRVRQALNYATDRDGLVRAIMSGFAQPANSPLAPVTAGYDKTLNPYPLDLAKAKALLKEAGVADGFTMSIAVQGQDARIGQVLQSMWAKIGVKLDVRIMESGVWTKAAFADQAGKKADNTGAVLASWSSGANGADLQLRPLYYSKSFAPGGANLGFFSDPKLDDMLDKAASTLDENTRNAIYVDAQKEINQQAPQVLLYYQNDLYATGTNISGVTMIPGGQIVVKDAQKK</sequence>
<evidence type="ECO:0000259" key="5">
    <source>
        <dbReference type="Pfam" id="PF00496"/>
    </source>
</evidence>
<dbReference type="PANTHER" id="PTHR30290">
    <property type="entry name" value="PERIPLASMIC BINDING COMPONENT OF ABC TRANSPORTER"/>
    <property type="match status" value="1"/>
</dbReference>
<evidence type="ECO:0000256" key="3">
    <source>
        <dbReference type="ARBA" id="ARBA00022729"/>
    </source>
</evidence>
<dbReference type="Gene3D" id="3.40.190.10">
    <property type="entry name" value="Periplasmic binding protein-like II"/>
    <property type="match status" value="1"/>
</dbReference>
<dbReference type="EMBL" id="CP002505">
    <property type="protein sequence ID" value="ADW74261.1"/>
    <property type="molecule type" value="Genomic_DNA"/>
</dbReference>
<feature type="signal peptide" evidence="4">
    <location>
        <begin position="1"/>
        <end position="30"/>
    </location>
</feature>
<evidence type="ECO:0000313" key="7">
    <source>
        <dbReference type="Proteomes" id="UP000007257"/>
    </source>
</evidence>
<dbReference type="GeneID" id="95416748"/>
<dbReference type="GO" id="GO:0015833">
    <property type="term" value="P:peptide transport"/>
    <property type="evidence" value="ECO:0007669"/>
    <property type="project" value="TreeGrafter"/>
</dbReference>
<dbReference type="AlphaFoldDB" id="A0A0H3FAV9"/>
<dbReference type="GO" id="GO:0030288">
    <property type="term" value="C:outer membrane-bounded periplasmic space"/>
    <property type="evidence" value="ECO:0007669"/>
    <property type="project" value="UniProtKB-ARBA"/>
</dbReference>
<dbReference type="PANTHER" id="PTHR30290:SF9">
    <property type="entry name" value="OLIGOPEPTIDE-BINDING PROTEIN APPA"/>
    <property type="match status" value="1"/>
</dbReference>
<evidence type="ECO:0000256" key="4">
    <source>
        <dbReference type="SAM" id="SignalP"/>
    </source>
</evidence>
<organism evidence="6 7">
    <name type="scientific">Rahnella sp. (strain Y9602)</name>
    <dbReference type="NCBI Taxonomy" id="2703885"/>
    <lineage>
        <taxon>Bacteria</taxon>
        <taxon>Pseudomonadati</taxon>
        <taxon>Pseudomonadota</taxon>
        <taxon>Gammaproteobacteria</taxon>
        <taxon>Enterobacterales</taxon>
        <taxon>Yersiniaceae</taxon>
        <taxon>Rahnella</taxon>
    </lineage>
</organism>
<dbReference type="Gene3D" id="3.90.76.10">
    <property type="entry name" value="Dipeptide-binding Protein, Domain 1"/>
    <property type="match status" value="1"/>
</dbReference>
<dbReference type="eggNOG" id="COG0747">
    <property type="taxonomic scope" value="Bacteria"/>
</dbReference>
<proteinExistence type="inferred from homology"/>
<evidence type="ECO:0000313" key="6">
    <source>
        <dbReference type="EMBL" id="ADW74261.1"/>
    </source>
</evidence>